<keyword evidence="5 10" id="KW-0812">Transmembrane</keyword>
<evidence type="ECO:0000256" key="8">
    <source>
        <dbReference type="ARBA" id="ARBA00023287"/>
    </source>
</evidence>
<evidence type="ECO:0000256" key="3">
    <source>
        <dbReference type="ARBA" id="ARBA00022475"/>
    </source>
</evidence>
<evidence type="ECO:0000256" key="9">
    <source>
        <dbReference type="ARBA" id="ARBA00043982"/>
    </source>
</evidence>
<evidence type="ECO:0000256" key="10">
    <source>
        <dbReference type="SAM" id="Phobius"/>
    </source>
</evidence>
<dbReference type="InterPro" id="IPR012902">
    <property type="entry name" value="N_methyl_site"/>
</dbReference>
<evidence type="ECO:0000256" key="1">
    <source>
        <dbReference type="ARBA" id="ARBA00004162"/>
    </source>
</evidence>
<dbReference type="Pfam" id="PF07963">
    <property type="entry name" value="N_methyl"/>
    <property type="match status" value="1"/>
</dbReference>
<accession>A0ABW1RES8</accession>
<keyword evidence="12" id="KW-1185">Reference proteome</keyword>
<dbReference type="Proteomes" id="UP001596289">
    <property type="component" value="Unassembled WGS sequence"/>
</dbReference>
<dbReference type="EMBL" id="JBHSSL010000035">
    <property type="protein sequence ID" value="MFC6170238.1"/>
    <property type="molecule type" value="Genomic_DNA"/>
</dbReference>
<feature type="transmembrane region" description="Helical" evidence="10">
    <location>
        <begin position="21"/>
        <end position="39"/>
    </location>
</feature>
<keyword evidence="8" id="KW-0178">Competence</keyword>
<evidence type="ECO:0000256" key="6">
    <source>
        <dbReference type="ARBA" id="ARBA00022989"/>
    </source>
</evidence>
<evidence type="ECO:0000256" key="2">
    <source>
        <dbReference type="ARBA" id="ARBA00004241"/>
    </source>
</evidence>
<reference evidence="12" key="1">
    <citation type="journal article" date="2019" name="Int. J. Syst. Evol. Microbiol.">
        <title>The Global Catalogue of Microorganisms (GCM) 10K type strain sequencing project: providing services to taxonomists for standard genome sequencing and annotation.</title>
        <authorList>
            <consortium name="The Broad Institute Genomics Platform"/>
            <consortium name="The Broad Institute Genome Sequencing Center for Infectious Disease"/>
            <person name="Wu L."/>
            <person name="Ma J."/>
        </authorList>
    </citation>
    <scope>NUCLEOTIDE SEQUENCE [LARGE SCALE GENOMIC DNA]</scope>
    <source>
        <strain evidence="12">CCM 8904</strain>
    </source>
</reference>
<dbReference type="Gene3D" id="3.30.700.10">
    <property type="entry name" value="Glycoprotein, Type 4 Pilin"/>
    <property type="match status" value="1"/>
</dbReference>
<keyword evidence="6 10" id="KW-1133">Transmembrane helix</keyword>
<organism evidence="11 12">
    <name type="scientific">Loigolactobacillus jiayinensis</name>
    <dbReference type="NCBI Taxonomy" id="2486016"/>
    <lineage>
        <taxon>Bacteria</taxon>
        <taxon>Bacillati</taxon>
        <taxon>Bacillota</taxon>
        <taxon>Bacilli</taxon>
        <taxon>Lactobacillales</taxon>
        <taxon>Lactobacillaceae</taxon>
        <taxon>Loigolactobacillus</taxon>
    </lineage>
</organism>
<proteinExistence type="inferred from homology"/>
<sequence length="103" mass="11652">MIKIKRNCSKAKLKSCSAFTLIEMVVVLFIITLLILIILPNVGAQRQKAEETGDEAFRSTIVTQSELYQNENDGKVPSLDELQKDGYLTSRQFKHAQKLNIKP</sequence>
<evidence type="ECO:0000313" key="12">
    <source>
        <dbReference type="Proteomes" id="UP001596289"/>
    </source>
</evidence>
<dbReference type="SUPFAM" id="SSF54523">
    <property type="entry name" value="Pili subunits"/>
    <property type="match status" value="1"/>
</dbReference>
<keyword evidence="3" id="KW-1003">Cell membrane</keyword>
<evidence type="ECO:0000256" key="5">
    <source>
        <dbReference type="ARBA" id="ARBA00022692"/>
    </source>
</evidence>
<comment type="subcellular location">
    <subcellularLocation>
        <location evidence="1">Cell membrane</location>
        <topology evidence="1">Single-pass membrane protein</topology>
    </subcellularLocation>
    <subcellularLocation>
        <location evidence="2">Cell surface</location>
    </subcellularLocation>
</comment>
<protein>
    <submittedName>
        <fullName evidence="11">Competence type IV pilus major pilin ComGC</fullName>
    </submittedName>
</protein>
<dbReference type="InterPro" id="IPR016940">
    <property type="entry name" value="ComGC"/>
</dbReference>
<dbReference type="NCBIfam" id="NF040999">
    <property type="entry name" value="pilin_ComGC"/>
    <property type="match status" value="1"/>
</dbReference>
<dbReference type="InterPro" id="IPR045584">
    <property type="entry name" value="Pilin-like"/>
</dbReference>
<dbReference type="RefSeq" id="WP_125551620.1">
    <property type="nucleotide sequence ID" value="NZ_JBHSSL010000035.1"/>
</dbReference>
<evidence type="ECO:0000313" key="11">
    <source>
        <dbReference type="EMBL" id="MFC6170238.1"/>
    </source>
</evidence>
<gene>
    <name evidence="11" type="primary">comGC</name>
    <name evidence="11" type="ORF">ACFQGP_06555</name>
</gene>
<keyword evidence="4" id="KW-0488">Methylation</keyword>
<keyword evidence="7 10" id="KW-0472">Membrane</keyword>
<evidence type="ECO:0000256" key="7">
    <source>
        <dbReference type="ARBA" id="ARBA00023136"/>
    </source>
</evidence>
<dbReference type="PIRSF" id="PIRSF029928">
    <property type="entry name" value="Late_competence_ComGC"/>
    <property type="match status" value="1"/>
</dbReference>
<name>A0ABW1RES8_9LACO</name>
<comment type="similarity">
    <text evidence="9">Belongs to the ComGC family.</text>
</comment>
<dbReference type="NCBIfam" id="TIGR02532">
    <property type="entry name" value="IV_pilin_GFxxxE"/>
    <property type="match status" value="1"/>
</dbReference>
<comment type="caution">
    <text evidence="11">The sequence shown here is derived from an EMBL/GenBank/DDBJ whole genome shotgun (WGS) entry which is preliminary data.</text>
</comment>
<evidence type="ECO:0000256" key="4">
    <source>
        <dbReference type="ARBA" id="ARBA00022481"/>
    </source>
</evidence>